<dbReference type="PANTHER" id="PTHR10621">
    <property type="entry name" value="UV EXCISION REPAIR PROTEIN RAD23"/>
    <property type="match status" value="1"/>
</dbReference>
<comment type="function">
    <text evidence="1">Multiubiquitin chain receptor involved in modulation of proteasomal degradation. Involved in nucleotide excision repair.</text>
</comment>
<dbReference type="PROSITE" id="PS50030">
    <property type="entry name" value="UBA"/>
    <property type="match status" value="2"/>
</dbReference>
<keyword evidence="1" id="KW-0234">DNA repair</keyword>
<dbReference type="SMART" id="SM00165">
    <property type="entry name" value="UBA"/>
    <property type="match status" value="2"/>
</dbReference>
<dbReference type="GO" id="GO:0070628">
    <property type="term" value="F:proteasome binding"/>
    <property type="evidence" value="ECO:0007669"/>
    <property type="project" value="TreeGrafter"/>
</dbReference>
<dbReference type="Pfam" id="PF00627">
    <property type="entry name" value="UBA"/>
    <property type="match status" value="2"/>
</dbReference>
<organism evidence="3">
    <name type="scientific">Lingulaulax polyedra</name>
    <name type="common">Dinoflagellate</name>
    <name type="synonym">Lingulodinium polyedra</name>
    <dbReference type="NCBI Taxonomy" id="160621"/>
    <lineage>
        <taxon>Eukaryota</taxon>
        <taxon>Sar</taxon>
        <taxon>Alveolata</taxon>
        <taxon>Dinophyceae</taxon>
        <taxon>Gonyaulacales</taxon>
        <taxon>Lingulodiniaceae</taxon>
        <taxon>Lingulaulax</taxon>
    </lineage>
</organism>
<dbReference type="GO" id="GO:0003684">
    <property type="term" value="F:damaged DNA binding"/>
    <property type="evidence" value="ECO:0007669"/>
    <property type="project" value="UniProtKB-UniRule"/>
</dbReference>
<dbReference type="InterPro" id="IPR004806">
    <property type="entry name" value="Rad23"/>
</dbReference>
<dbReference type="FunFam" id="1.10.8.10:FF:000002">
    <property type="entry name" value="UV excision repair protein RAD23 homolog"/>
    <property type="match status" value="1"/>
</dbReference>
<dbReference type="CDD" id="cd14281">
    <property type="entry name" value="UBA2_Rad23_like"/>
    <property type="match status" value="2"/>
</dbReference>
<dbReference type="GO" id="GO:0031593">
    <property type="term" value="F:polyubiquitin modification-dependent protein binding"/>
    <property type="evidence" value="ECO:0007669"/>
    <property type="project" value="UniProtKB-UniRule"/>
</dbReference>
<dbReference type="GO" id="GO:0043161">
    <property type="term" value="P:proteasome-mediated ubiquitin-dependent protein catabolic process"/>
    <property type="evidence" value="ECO:0007669"/>
    <property type="project" value="UniProtKB-UniRule"/>
</dbReference>
<dbReference type="GO" id="GO:0005829">
    <property type="term" value="C:cytosol"/>
    <property type="evidence" value="ECO:0007669"/>
    <property type="project" value="TreeGrafter"/>
</dbReference>
<dbReference type="Gene3D" id="1.10.8.10">
    <property type="entry name" value="DNA helicase RuvA subunit, C-terminal domain"/>
    <property type="match status" value="2"/>
</dbReference>
<dbReference type="InterPro" id="IPR009060">
    <property type="entry name" value="UBA-like_sf"/>
</dbReference>
<keyword evidence="1" id="KW-0539">Nucleus</keyword>
<reference evidence="3" key="1">
    <citation type="journal article" date="2019" name="Microorganisms">
        <title>DNA Damage Response Pathways in Dinoflagellates.</title>
        <authorList>
            <person name="Li C."/>
            <person name="Wong J."/>
        </authorList>
    </citation>
    <scope>NUCLEOTIDE SEQUENCE</scope>
</reference>
<evidence type="ECO:0000256" key="1">
    <source>
        <dbReference type="RuleBase" id="RU367049"/>
    </source>
</evidence>
<sequence>MMQTMCEQRPHMLPDFVQQLLQGHAAAAALEPRLGPEIERLICRGRPPPALPQAPVAPAVPLVAPAAPLVPLSPEEQRRQLMEEARSVCGLGPAQLQAVLDLEALGFDYKSALEAYLACERNQELAANYLFENPPAAEAGAQAGAKAAALPPAFPGPAPREEELALRMEDMEAVQRIQELGFDRPTSLKAYIACDRNEELAANRLLM</sequence>
<dbReference type="PRINTS" id="PR01839">
    <property type="entry name" value="RAD23PROTEIN"/>
</dbReference>
<accession>A0A516AG92</accession>
<keyword evidence="1" id="KW-0963">Cytoplasm</keyword>
<dbReference type="GO" id="GO:0006289">
    <property type="term" value="P:nucleotide-excision repair"/>
    <property type="evidence" value="ECO:0007669"/>
    <property type="project" value="UniProtKB-UniRule"/>
</dbReference>
<evidence type="ECO:0000313" key="3">
    <source>
        <dbReference type="EMBL" id="QDO16332.1"/>
    </source>
</evidence>
<dbReference type="GO" id="GO:0043130">
    <property type="term" value="F:ubiquitin binding"/>
    <property type="evidence" value="ECO:0007669"/>
    <property type="project" value="UniProtKB-UniRule"/>
</dbReference>
<protein>
    <recommendedName>
        <fullName evidence="1">UV excision repair protein RAD23</fullName>
    </recommendedName>
</protein>
<dbReference type="PANTHER" id="PTHR10621:SF0">
    <property type="entry name" value="UV EXCISION REPAIR PROTEIN RAD23"/>
    <property type="match status" value="1"/>
</dbReference>
<feature type="domain" description="UBA" evidence="2">
    <location>
        <begin position="93"/>
        <end position="133"/>
    </location>
</feature>
<keyword evidence="1" id="KW-0227">DNA damage</keyword>
<feature type="domain" description="UBA" evidence="2">
    <location>
        <begin position="168"/>
        <end position="207"/>
    </location>
</feature>
<proteinExistence type="evidence at transcript level"/>
<dbReference type="EMBL" id="MN125865">
    <property type="protein sequence ID" value="QDO16332.1"/>
    <property type="molecule type" value="mRNA"/>
</dbReference>
<comment type="similarity">
    <text evidence="1">Belongs to the RAD23 family.</text>
</comment>
<dbReference type="GO" id="GO:0005654">
    <property type="term" value="C:nucleoplasm"/>
    <property type="evidence" value="ECO:0007669"/>
    <property type="project" value="TreeGrafter"/>
</dbReference>
<name>A0A516AG92_LINPO</name>
<evidence type="ECO:0000259" key="2">
    <source>
        <dbReference type="PROSITE" id="PS50030"/>
    </source>
</evidence>
<dbReference type="InterPro" id="IPR015940">
    <property type="entry name" value="UBA"/>
</dbReference>
<comment type="subcellular location">
    <subcellularLocation>
        <location evidence="1">Nucleus</location>
    </subcellularLocation>
    <subcellularLocation>
        <location evidence="1">Cytoplasm</location>
    </subcellularLocation>
</comment>
<dbReference type="AlphaFoldDB" id="A0A516AG92"/>
<dbReference type="SUPFAM" id="SSF46934">
    <property type="entry name" value="UBA-like"/>
    <property type="match status" value="2"/>
</dbReference>